<evidence type="ECO:0000256" key="11">
    <source>
        <dbReference type="SAM" id="MobiDB-lite"/>
    </source>
</evidence>
<evidence type="ECO:0000256" key="7">
    <source>
        <dbReference type="ARBA" id="ARBA00023136"/>
    </source>
</evidence>
<feature type="transmembrane region" description="Helical" evidence="10">
    <location>
        <begin position="6"/>
        <end position="28"/>
    </location>
</feature>
<evidence type="ECO:0000256" key="6">
    <source>
        <dbReference type="ARBA" id="ARBA00022989"/>
    </source>
</evidence>
<evidence type="ECO:0000256" key="8">
    <source>
        <dbReference type="ARBA" id="ARBA00023287"/>
    </source>
</evidence>
<dbReference type="InterPro" id="IPR016940">
    <property type="entry name" value="ComGC"/>
</dbReference>
<proteinExistence type="inferred from homology"/>
<dbReference type="Proteomes" id="UP001597502">
    <property type="component" value="Unassembled WGS sequence"/>
</dbReference>
<evidence type="ECO:0000256" key="3">
    <source>
        <dbReference type="ARBA" id="ARBA00022475"/>
    </source>
</evidence>
<keyword evidence="10" id="KW-0813">Transport</keyword>
<evidence type="ECO:0000256" key="5">
    <source>
        <dbReference type="ARBA" id="ARBA00022692"/>
    </source>
</evidence>
<gene>
    <name evidence="12" type="primary">comGC</name>
    <name evidence="12" type="ORF">ACFSUO_00165</name>
</gene>
<dbReference type="PANTHER" id="PTHR30093">
    <property type="entry name" value="GENERAL SECRETION PATHWAY PROTEIN G"/>
    <property type="match status" value="1"/>
</dbReference>
<protein>
    <recommendedName>
        <fullName evidence="10">ComG operon protein 3</fullName>
    </recommendedName>
</protein>
<evidence type="ECO:0000256" key="9">
    <source>
        <dbReference type="ARBA" id="ARBA00043982"/>
    </source>
</evidence>
<evidence type="ECO:0000256" key="1">
    <source>
        <dbReference type="ARBA" id="ARBA00004162"/>
    </source>
</evidence>
<dbReference type="NCBIfam" id="TIGR02532">
    <property type="entry name" value="IV_pilin_GFxxxE"/>
    <property type="match status" value="1"/>
</dbReference>
<keyword evidence="8 10" id="KW-0178">Competence</keyword>
<dbReference type="Pfam" id="PF07963">
    <property type="entry name" value="N_methyl"/>
    <property type="match status" value="1"/>
</dbReference>
<keyword evidence="6 10" id="KW-1133">Transmembrane helix</keyword>
<dbReference type="NCBIfam" id="NF040999">
    <property type="entry name" value="pilin_ComGC"/>
    <property type="match status" value="1"/>
</dbReference>
<evidence type="ECO:0000256" key="10">
    <source>
        <dbReference type="PIRNR" id="PIRNR029928"/>
    </source>
</evidence>
<dbReference type="Gene3D" id="3.30.700.10">
    <property type="entry name" value="Glycoprotein, Type 4 Pilin"/>
    <property type="match status" value="1"/>
</dbReference>
<evidence type="ECO:0000256" key="4">
    <source>
        <dbReference type="ARBA" id="ARBA00022481"/>
    </source>
</evidence>
<dbReference type="PIRSF" id="PIRSF029928">
    <property type="entry name" value="Late_competence_ComGC"/>
    <property type="match status" value="1"/>
</dbReference>
<comment type="subunit">
    <text evidence="10">Homodimer.</text>
</comment>
<feature type="region of interest" description="Disordered" evidence="11">
    <location>
        <begin position="85"/>
        <end position="105"/>
    </location>
</feature>
<reference evidence="13" key="1">
    <citation type="journal article" date="2019" name="Int. J. Syst. Evol. Microbiol.">
        <title>The Global Catalogue of Microorganisms (GCM) 10K type strain sequencing project: providing services to taxonomists for standard genome sequencing and annotation.</title>
        <authorList>
            <consortium name="The Broad Institute Genomics Platform"/>
            <consortium name="The Broad Institute Genome Sequencing Center for Infectious Disease"/>
            <person name="Wu L."/>
            <person name="Ma J."/>
        </authorList>
    </citation>
    <scope>NUCLEOTIDE SEQUENCE [LARGE SCALE GENOMIC DNA]</scope>
    <source>
        <strain evidence="13">TISTR 1535</strain>
    </source>
</reference>
<accession>A0ABW5V0A1</accession>
<evidence type="ECO:0000313" key="12">
    <source>
        <dbReference type="EMBL" id="MFD2759406.1"/>
    </source>
</evidence>
<sequence>MFKNQRGFTLIEMLIVLMIISVLVMLLIPNLGKKSKEVNEKGCEALVSVVQAQADAYYIEKNSYPGTIEILKTAEYITEDQTTCPDGKTSLTIDEEGKVSSGDAP</sequence>
<keyword evidence="5 10" id="KW-0812">Transmembrane</keyword>
<dbReference type="InterPro" id="IPR045584">
    <property type="entry name" value="Pilin-like"/>
</dbReference>
<comment type="subcellular location">
    <subcellularLocation>
        <location evidence="1">Cell membrane</location>
        <topology evidence="1">Single-pass membrane protein</topology>
    </subcellularLocation>
    <subcellularLocation>
        <location evidence="2">Cell surface</location>
    </subcellularLocation>
</comment>
<comment type="similarity">
    <text evidence="9 10">Belongs to the ComGC family.</text>
</comment>
<organism evidence="12 13">
    <name type="scientific">Lentibacillus juripiscarius</name>
    <dbReference type="NCBI Taxonomy" id="257446"/>
    <lineage>
        <taxon>Bacteria</taxon>
        <taxon>Bacillati</taxon>
        <taxon>Bacillota</taxon>
        <taxon>Bacilli</taxon>
        <taxon>Bacillales</taxon>
        <taxon>Bacillaceae</taxon>
        <taxon>Lentibacillus</taxon>
    </lineage>
</organism>
<dbReference type="SUPFAM" id="SSF54523">
    <property type="entry name" value="Pili subunits"/>
    <property type="match status" value="1"/>
</dbReference>
<evidence type="ECO:0000313" key="13">
    <source>
        <dbReference type="Proteomes" id="UP001597502"/>
    </source>
</evidence>
<name>A0ABW5V0A1_9BACI</name>
<dbReference type="PANTHER" id="PTHR30093:SF2">
    <property type="entry name" value="TYPE II SECRETION SYSTEM PROTEIN H"/>
    <property type="match status" value="1"/>
</dbReference>
<comment type="function">
    <text evidence="10">Required for transformation and DNA binding.</text>
</comment>
<dbReference type="PROSITE" id="PS00409">
    <property type="entry name" value="PROKAR_NTER_METHYL"/>
    <property type="match status" value="1"/>
</dbReference>
<keyword evidence="7 10" id="KW-0472">Membrane</keyword>
<dbReference type="InterPro" id="IPR012902">
    <property type="entry name" value="N_methyl_site"/>
</dbReference>
<comment type="caution">
    <text evidence="12">The sequence shown here is derived from an EMBL/GenBank/DDBJ whole genome shotgun (WGS) entry which is preliminary data.</text>
</comment>
<keyword evidence="13" id="KW-1185">Reference proteome</keyword>
<keyword evidence="3 10" id="KW-1003">Cell membrane</keyword>
<keyword evidence="4" id="KW-0488">Methylation</keyword>
<dbReference type="RefSeq" id="WP_382389906.1">
    <property type="nucleotide sequence ID" value="NZ_JBHUNA010000001.1"/>
</dbReference>
<evidence type="ECO:0000256" key="2">
    <source>
        <dbReference type="ARBA" id="ARBA00004241"/>
    </source>
</evidence>
<dbReference type="EMBL" id="JBHUNA010000001">
    <property type="protein sequence ID" value="MFD2759406.1"/>
    <property type="molecule type" value="Genomic_DNA"/>
</dbReference>